<dbReference type="PANTHER" id="PTHR43094:SF1">
    <property type="entry name" value="AMINOTRANSFERASE CLASS-III"/>
    <property type="match status" value="1"/>
</dbReference>
<protein>
    <submittedName>
        <fullName evidence="7">Aminotransferase, class III</fullName>
    </submittedName>
</protein>
<dbReference type="InterPro" id="IPR015422">
    <property type="entry name" value="PyrdxlP-dep_Trfase_small"/>
</dbReference>
<dbReference type="PIRSF" id="PIRSF000521">
    <property type="entry name" value="Transaminase_4ab_Lys_Orn"/>
    <property type="match status" value="1"/>
</dbReference>
<name>A0A6J4VG78_9BACT</name>
<reference evidence="7" key="1">
    <citation type="submission" date="2020-02" db="EMBL/GenBank/DDBJ databases">
        <authorList>
            <person name="Meier V. D."/>
        </authorList>
    </citation>
    <scope>NUCLEOTIDE SEQUENCE</scope>
    <source>
        <strain evidence="7">AVDCRST_MAG59</strain>
    </source>
</reference>
<keyword evidence="5 6" id="KW-0663">Pyridoxal phosphate</keyword>
<dbReference type="InterPro" id="IPR015424">
    <property type="entry name" value="PyrdxlP-dep_Trfase"/>
</dbReference>
<evidence type="ECO:0000256" key="6">
    <source>
        <dbReference type="RuleBase" id="RU003560"/>
    </source>
</evidence>
<evidence type="ECO:0000256" key="3">
    <source>
        <dbReference type="ARBA" id="ARBA00022576"/>
    </source>
</evidence>
<comment type="cofactor">
    <cofactor evidence="1">
        <name>pyridoxal 5'-phosphate</name>
        <dbReference type="ChEBI" id="CHEBI:597326"/>
    </cofactor>
</comment>
<keyword evidence="3 7" id="KW-0032">Aminotransferase</keyword>
<dbReference type="Gene3D" id="3.90.1150.10">
    <property type="entry name" value="Aspartate Aminotransferase, domain 1"/>
    <property type="match status" value="1"/>
</dbReference>
<evidence type="ECO:0000256" key="2">
    <source>
        <dbReference type="ARBA" id="ARBA00008954"/>
    </source>
</evidence>
<gene>
    <name evidence="7" type="ORF">AVDCRST_MAG59-3718</name>
</gene>
<dbReference type="PANTHER" id="PTHR43094">
    <property type="entry name" value="AMINOTRANSFERASE"/>
    <property type="match status" value="1"/>
</dbReference>
<dbReference type="GO" id="GO:0030170">
    <property type="term" value="F:pyridoxal phosphate binding"/>
    <property type="evidence" value="ECO:0007669"/>
    <property type="project" value="InterPro"/>
</dbReference>
<evidence type="ECO:0000256" key="4">
    <source>
        <dbReference type="ARBA" id="ARBA00022679"/>
    </source>
</evidence>
<organism evidence="7">
    <name type="scientific">uncultured Thermomicrobiales bacterium</name>
    <dbReference type="NCBI Taxonomy" id="1645740"/>
    <lineage>
        <taxon>Bacteria</taxon>
        <taxon>Pseudomonadati</taxon>
        <taxon>Thermomicrobiota</taxon>
        <taxon>Thermomicrobia</taxon>
        <taxon>Thermomicrobiales</taxon>
        <taxon>environmental samples</taxon>
    </lineage>
</organism>
<dbReference type="FunFam" id="3.40.640.10:FF:000014">
    <property type="entry name" value="Adenosylmethionine-8-amino-7-oxononanoate aminotransferase, probable"/>
    <property type="match status" value="1"/>
</dbReference>
<proteinExistence type="inferred from homology"/>
<dbReference type="PROSITE" id="PS00600">
    <property type="entry name" value="AA_TRANSFER_CLASS_3"/>
    <property type="match status" value="1"/>
</dbReference>
<accession>A0A6J4VG78</accession>
<dbReference type="AlphaFoldDB" id="A0A6J4VG78"/>
<dbReference type="CDD" id="cd00610">
    <property type="entry name" value="OAT_like"/>
    <property type="match status" value="1"/>
</dbReference>
<dbReference type="EMBL" id="CADCWF010000270">
    <property type="protein sequence ID" value="CAA9572704.1"/>
    <property type="molecule type" value="Genomic_DNA"/>
</dbReference>
<dbReference type="GO" id="GO:0008483">
    <property type="term" value="F:transaminase activity"/>
    <property type="evidence" value="ECO:0007669"/>
    <property type="project" value="UniProtKB-KW"/>
</dbReference>
<dbReference type="InterPro" id="IPR015421">
    <property type="entry name" value="PyrdxlP-dep_Trfase_major"/>
</dbReference>
<dbReference type="InterPro" id="IPR049704">
    <property type="entry name" value="Aminotrans_3_PPA_site"/>
</dbReference>
<dbReference type="InterPro" id="IPR005814">
    <property type="entry name" value="Aminotrans_3"/>
</dbReference>
<dbReference type="Gene3D" id="3.40.640.10">
    <property type="entry name" value="Type I PLP-dependent aspartate aminotransferase-like (Major domain)"/>
    <property type="match status" value="1"/>
</dbReference>
<evidence type="ECO:0000256" key="1">
    <source>
        <dbReference type="ARBA" id="ARBA00001933"/>
    </source>
</evidence>
<dbReference type="SUPFAM" id="SSF53383">
    <property type="entry name" value="PLP-dependent transferases"/>
    <property type="match status" value="1"/>
</dbReference>
<comment type="similarity">
    <text evidence="2 6">Belongs to the class-III pyridoxal-phosphate-dependent aminotransferase family.</text>
</comment>
<evidence type="ECO:0000256" key="5">
    <source>
        <dbReference type="ARBA" id="ARBA00022898"/>
    </source>
</evidence>
<dbReference type="Pfam" id="PF00202">
    <property type="entry name" value="Aminotran_3"/>
    <property type="match status" value="1"/>
</dbReference>
<evidence type="ECO:0000313" key="7">
    <source>
        <dbReference type="EMBL" id="CAA9572704.1"/>
    </source>
</evidence>
<sequence>MVQVVVGQAAESERLIAAALRHCVFPLAEMERVRRDGPTVYVRGEGTHLWDADGRAYLDMMSSHTRANSLGYGNREIAAAVGEQLATLHYVGTVANLAPPTIALAAKIAELTPAPLSKVLFVNDGSEAVEAAIKLAKQYHLHTGKPRAHKVISRWNAYHGATMGAQAATDWLGTRHVSEPGVPGYSFIPGPTRYRNPFGMEEDAYGDFCADYLEREIQHQGPDFVAAFIAEPVMQANGVQIPPAGYFRRVRDICDRYGVLLIVDEVICGFGRTGAWFASDHWGIEPDLMTMAKALTGGYVPMGAVAARAEIVDALPVFRHVHTFSGHAGAAAAANAAIGIVEREGLIGRGRENGAWFLGELQAALADHPIVGQVRGLGMWLAVDFARDKRTKEPFADDTVAEIVRRMHQLGVIASPIGTAFELAPPLIASRADLAQTVEIAARAIDEVARERGLV</sequence>
<keyword evidence="4 7" id="KW-0808">Transferase</keyword>